<dbReference type="Proteomes" id="UP000053573">
    <property type="component" value="Unassembled WGS sequence"/>
</dbReference>
<feature type="transmembrane region" description="Helical" evidence="1">
    <location>
        <begin position="76"/>
        <end position="94"/>
    </location>
</feature>
<evidence type="ECO:0000313" key="2">
    <source>
        <dbReference type="EMBL" id="KLJ12284.1"/>
    </source>
</evidence>
<feature type="transmembrane region" description="Helical" evidence="1">
    <location>
        <begin position="100"/>
        <end position="120"/>
    </location>
</feature>
<keyword evidence="1" id="KW-1133">Transmembrane helix</keyword>
<keyword evidence="3" id="KW-1185">Reference proteome</keyword>
<feature type="transmembrane region" description="Helical" evidence="1">
    <location>
        <begin position="46"/>
        <end position="64"/>
    </location>
</feature>
<dbReference type="STRING" id="2060906.A0A0H1BL63"/>
<accession>A0A0H1BL63</accession>
<dbReference type="EMBL" id="LDEV01001036">
    <property type="protein sequence ID" value="KLJ12284.1"/>
    <property type="molecule type" value="Genomic_DNA"/>
</dbReference>
<organism evidence="2 3">
    <name type="scientific">Blastomyces silverae</name>
    <dbReference type="NCBI Taxonomy" id="2060906"/>
    <lineage>
        <taxon>Eukaryota</taxon>
        <taxon>Fungi</taxon>
        <taxon>Dikarya</taxon>
        <taxon>Ascomycota</taxon>
        <taxon>Pezizomycotina</taxon>
        <taxon>Eurotiomycetes</taxon>
        <taxon>Eurotiomycetidae</taxon>
        <taxon>Onygenales</taxon>
        <taxon>Ajellomycetaceae</taxon>
        <taxon>Blastomyces</taxon>
    </lineage>
</organism>
<sequence length="123" mass="13143">MSTAYKTSAAVFALLAVGHTFAGKSFMTDPQFKGLPRHVGAFSRAGWYQGSIFFLIVALTNYRWSQSAQGALSDPIEKGIAALTSILCFGTSAWYNKNGIRDTAAIVGFAGMVQSYAAFLSKA</sequence>
<evidence type="ECO:0000256" key="1">
    <source>
        <dbReference type="SAM" id="Phobius"/>
    </source>
</evidence>
<name>A0A0H1BL63_9EURO</name>
<evidence type="ECO:0000313" key="3">
    <source>
        <dbReference type="Proteomes" id="UP000053573"/>
    </source>
</evidence>
<gene>
    <name evidence="2" type="ORF">EMPG_12657</name>
</gene>
<protein>
    <submittedName>
        <fullName evidence="2">Uncharacterized protein</fullName>
    </submittedName>
</protein>
<comment type="caution">
    <text evidence="2">The sequence shown here is derived from an EMBL/GenBank/DDBJ whole genome shotgun (WGS) entry which is preliminary data.</text>
</comment>
<dbReference type="OrthoDB" id="5399817at2759"/>
<proteinExistence type="predicted"/>
<keyword evidence="1" id="KW-0472">Membrane</keyword>
<keyword evidence="1" id="KW-0812">Transmembrane</keyword>
<reference evidence="3" key="1">
    <citation type="journal article" date="2015" name="PLoS Genet.">
        <title>The dynamic genome and transcriptome of the human fungal pathogen Blastomyces and close relative Emmonsia.</title>
        <authorList>
            <person name="Munoz J.F."/>
            <person name="Gauthier G.M."/>
            <person name="Desjardins C.A."/>
            <person name="Gallo J.E."/>
            <person name="Holder J."/>
            <person name="Sullivan T.D."/>
            <person name="Marty A.J."/>
            <person name="Carmen J.C."/>
            <person name="Chen Z."/>
            <person name="Ding L."/>
            <person name="Gujja S."/>
            <person name="Magrini V."/>
            <person name="Misas E."/>
            <person name="Mitreva M."/>
            <person name="Priest M."/>
            <person name="Saif S."/>
            <person name="Whiston E.A."/>
            <person name="Young S."/>
            <person name="Zeng Q."/>
            <person name="Goldman W.E."/>
            <person name="Mardis E.R."/>
            <person name="Taylor J.W."/>
            <person name="McEwen J.G."/>
            <person name="Clay O.K."/>
            <person name="Klein B.S."/>
            <person name="Cuomo C.A."/>
        </authorList>
    </citation>
    <scope>NUCLEOTIDE SEQUENCE [LARGE SCALE GENOMIC DNA]</scope>
    <source>
        <strain evidence="3">UAMH 139</strain>
    </source>
</reference>
<dbReference type="AlphaFoldDB" id="A0A0H1BL63"/>